<keyword evidence="3" id="KW-0813">Transport</keyword>
<evidence type="ECO:0000256" key="3">
    <source>
        <dbReference type="ARBA" id="ARBA00022448"/>
    </source>
</evidence>
<evidence type="ECO:0000256" key="5">
    <source>
        <dbReference type="ARBA" id="ARBA00022692"/>
    </source>
</evidence>
<dbReference type="Proteomes" id="UP000192756">
    <property type="component" value="Unassembled WGS sequence"/>
</dbReference>
<dbReference type="AlphaFoldDB" id="A0A1W2CYJ1"/>
<dbReference type="GO" id="GO:0005886">
    <property type="term" value="C:plasma membrane"/>
    <property type="evidence" value="ECO:0007669"/>
    <property type="project" value="UniProtKB-SubCell"/>
</dbReference>
<dbReference type="Pfam" id="PF01594">
    <property type="entry name" value="AI-2E_transport"/>
    <property type="match status" value="1"/>
</dbReference>
<feature type="transmembrane region" description="Helical" evidence="8">
    <location>
        <begin position="263"/>
        <end position="279"/>
    </location>
</feature>
<comment type="similarity">
    <text evidence="2">Belongs to the autoinducer-2 exporter (AI-2E) (TC 2.A.86) family.</text>
</comment>
<keyword evidence="10" id="KW-1185">Reference proteome</keyword>
<evidence type="ECO:0000256" key="4">
    <source>
        <dbReference type="ARBA" id="ARBA00022475"/>
    </source>
</evidence>
<proteinExistence type="inferred from homology"/>
<evidence type="ECO:0000313" key="10">
    <source>
        <dbReference type="Proteomes" id="UP000192756"/>
    </source>
</evidence>
<evidence type="ECO:0000256" key="7">
    <source>
        <dbReference type="ARBA" id="ARBA00023136"/>
    </source>
</evidence>
<name>A0A1W2CYJ1_9SPHI</name>
<feature type="transmembrane region" description="Helical" evidence="8">
    <location>
        <begin position="228"/>
        <end position="251"/>
    </location>
</feature>
<evidence type="ECO:0000313" key="9">
    <source>
        <dbReference type="EMBL" id="SMC90273.1"/>
    </source>
</evidence>
<evidence type="ECO:0000256" key="6">
    <source>
        <dbReference type="ARBA" id="ARBA00022989"/>
    </source>
</evidence>
<evidence type="ECO:0000256" key="8">
    <source>
        <dbReference type="SAM" id="Phobius"/>
    </source>
</evidence>
<feature type="transmembrane region" description="Helical" evidence="8">
    <location>
        <begin position="12"/>
        <end position="28"/>
    </location>
</feature>
<dbReference type="RefSeq" id="WP_084240199.1">
    <property type="nucleotide sequence ID" value="NZ_FWXT01000002.1"/>
</dbReference>
<evidence type="ECO:0000256" key="1">
    <source>
        <dbReference type="ARBA" id="ARBA00004651"/>
    </source>
</evidence>
<keyword evidence="6 8" id="KW-1133">Transmembrane helix</keyword>
<organism evidence="9 10">
    <name type="scientific">Pedobacter africanus</name>
    <dbReference type="NCBI Taxonomy" id="151894"/>
    <lineage>
        <taxon>Bacteria</taxon>
        <taxon>Pseudomonadati</taxon>
        <taxon>Bacteroidota</taxon>
        <taxon>Sphingobacteriia</taxon>
        <taxon>Sphingobacteriales</taxon>
        <taxon>Sphingobacteriaceae</taxon>
        <taxon>Pedobacter</taxon>
    </lineage>
</organism>
<dbReference type="OrthoDB" id="9793390at2"/>
<dbReference type="PANTHER" id="PTHR21716">
    <property type="entry name" value="TRANSMEMBRANE PROTEIN"/>
    <property type="match status" value="1"/>
</dbReference>
<dbReference type="GO" id="GO:0055085">
    <property type="term" value="P:transmembrane transport"/>
    <property type="evidence" value="ECO:0007669"/>
    <property type="project" value="TreeGrafter"/>
</dbReference>
<feature type="transmembrane region" description="Helical" evidence="8">
    <location>
        <begin position="299"/>
        <end position="330"/>
    </location>
</feature>
<feature type="transmembrane region" description="Helical" evidence="8">
    <location>
        <begin position="200"/>
        <end position="222"/>
    </location>
</feature>
<keyword evidence="7 8" id="KW-0472">Membrane</keyword>
<keyword evidence="4" id="KW-1003">Cell membrane</keyword>
<evidence type="ECO:0000256" key="2">
    <source>
        <dbReference type="ARBA" id="ARBA00009773"/>
    </source>
</evidence>
<dbReference type="PANTHER" id="PTHR21716:SF53">
    <property type="entry name" value="PERMEASE PERM-RELATED"/>
    <property type="match status" value="1"/>
</dbReference>
<dbReference type="STRING" id="151894.SAMN04488524_3418"/>
<accession>A0A1W2CYJ1</accession>
<dbReference type="EMBL" id="FWXT01000002">
    <property type="protein sequence ID" value="SMC90273.1"/>
    <property type="molecule type" value="Genomic_DNA"/>
</dbReference>
<feature type="transmembrane region" description="Helical" evidence="8">
    <location>
        <begin position="142"/>
        <end position="166"/>
    </location>
</feature>
<comment type="subcellular location">
    <subcellularLocation>
        <location evidence="1">Cell membrane</location>
        <topology evidence="1">Multi-pass membrane protein</topology>
    </subcellularLocation>
</comment>
<reference evidence="10" key="1">
    <citation type="submission" date="2017-04" db="EMBL/GenBank/DDBJ databases">
        <authorList>
            <person name="Varghese N."/>
            <person name="Submissions S."/>
        </authorList>
    </citation>
    <scope>NUCLEOTIDE SEQUENCE [LARGE SCALE GENOMIC DNA]</scope>
    <source>
        <strain evidence="10">DSM 12126</strain>
    </source>
</reference>
<dbReference type="InterPro" id="IPR002549">
    <property type="entry name" value="AI-2E-like"/>
</dbReference>
<gene>
    <name evidence="9" type="ORF">SAMN04488524_3418</name>
</gene>
<protein>
    <submittedName>
        <fullName evidence="9">Predicted PurR-regulated permease PerM</fullName>
    </submittedName>
</protein>
<feature type="transmembrane region" description="Helical" evidence="8">
    <location>
        <begin position="59"/>
        <end position="80"/>
    </location>
</feature>
<keyword evidence="5 8" id="KW-0812">Transmembrane</keyword>
<sequence>MKDMPLTVRRSIELLGIALVGAILVIGKDIIMPVIMAFFISIVLLPVFRFLRKYKFPEIAAIILPILLVVIFVGAIVWFFSAQIGVLAADFPQIKSNVNTHLKSLSEWFSTISHVSTTEQMKFITEKSDDLLGMAGKAASGAAVTLSSIFVFLGLLPIYIYLMLFYKDILLRFIFMWFTPAHHPKVKEAIYETESIIKNYLIGLLIQVTYMTILLGGILLLVGIKHALLIGVIFAILNLIPYVGALIGNIIGVLLTLTSSTELWPVITVLGVIAVVQFLDNNILMPRIVGSKVKINALFAILGVIIGGSIAGVSGMFLSMPIIAVLKVIFDRTVIFKQWGVLLGDERPSKSPMTFASFRKKQAVPAKAGVEKTKEKD</sequence>